<gene>
    <name evidence="4" type="ORF">MNBD_ALPHA01-2295</name>
</gene>
<feature type="coiled-coil region" evidence="1">
    <location>
        <begin position="371"/>
        <end position="398"/>
    </location>
</feature>
<dbReference type="InterPro" id="IPR032807">
    <property type="entry name" value="GNVR"/>
</dbReference>
<organism evidence="4">
    <name type="scientific">hydrothermal vent metagenome</name>
    <dbReference type="NCBI Taxonomy" id="652676"/>
    <lineage>
        <taxon>unclassified sequences</taxon>
        <taxon>metagenomes</taxon>
        <taxon>ecological metagenomes</taxon>
    </lineage>
</organism>
<feature type="transmembrane region" description="Helical" evidence="2">
    <location>
        <begin position="20"/>
        <end position="37"/>
    </location>
</feature>
<dbReference type="GO" id="GO:0004713">
    <property type="term" value="F:protein tyrosine kinase activity"/>
    <property type="evidence" value="ECO:0007669"/>
    <property type="project" value="TreeGrafter"/>
</dbReference>
<evidence type="ECO:0000313" key="4">
    <source>
        <dbReference type="EMBL" id="VAV93723.1"/>
    </source>
</evidence>
<feature type="domain" description="Tyrosine-protein kinase G-rich" evidence="3">
    <location>
        <begin position="376"/>
        <end position="455"/>
    </location>
</feature>
<dbReference type="PANTHER" id="PTHR32309">
    <property type="entry name" value="TYROSINE-PROTEIN KINASE"/>
    <property type="match status" value="1"/>
</dbReference>
<accession>A0A3B0SBN0</accession>
<dbReference type="NCBIfam" id="TIGR03007">
    <property type="entry name" value="pepcterm_ChnLen"/>
    <property type="match status" value="1"/>
</dbReference>
<dbReference type="InterPro" id="IPR050445">
    <property type="entry name" value="Bact_polysacc_biosynth/exp"/>
</dbReference>
<feature type="transmembrane region" description="Helical" evidence="2">
    <location>
        <begin position="435"/>
        <end position="456"/>
    </location>
</feature>
<name>A0A3B0SBN0_9ZZZZ</name>
<dbReference type="AlphaFoldDB" id="A0A3B0SBN0"/>
<proteinExistence type="predicted"/>
<sequence>MNEVYQQLISILYGVWRKRIIAISVAWVICVVGWVFVAQVPNKYESEARIHVDAETFLKPLLGRMAVQNNIYNQVAMMRQTLISRPNIEKVIRMTDQDLLINNDEEMEDKINEIMDGVNIAIQAANLFSISYIHEDPAIAKSVVQSLLNIFMEDNFGQNRRDLTSAVRFIEDQIREYEEQLEISEQKAMEFRQKNMAFLSDKSYFEKLQISMAEVNGVKQNLKEYQNRRKQIAESLNNIPSFIPSTGMGPALRGGASSASALQGRINLMEARLDELYVRGYKDQHPDVRIVINQLASLREKHEKEQARFDTALANNDTKTLQATGGVMPNPVYDQMSVKLYDLDGEIASLESRLADRVAVTKQLQSMAHRIPEVEAEQARLNRDYDILKKNYNEMLAKRESAKISSDLETNTDRVRFRVIDPPQEAREPSSPNRLLLVIGVLVAGLGAGVSVAFVLSQMHATYSIEQNLRDKFPYPVLGCISILRSTEELQLNKRKLIMFSIMMVGLFVSSISVYVVMMLMYSPTV</sequence>
<dbReference type="EMBL" id="UOEJ01000050">
    <property type="protein sequence ID" value="VAV93723.1"/>
    <property type="molecule type" value="Genomic_DNA"/>
</dbReference>
<keyword evidence="1" id="KW-0175">Coiled coil</keyword>
<evidence type="ECO:0000259" key="3">
    <source>
        <dbReference type="Pfam" id="PF13807"/>
    </source>
</evidence>
<feature type="transmembrane region" description="Helical" evidence="2">
    <location>
        <begin position="497"/>
        <end position="522"/>
    </location>
</feature>
<feature type="coiled-coil region" evidence="1">
    <location>
        <begin position="160"/>
        <end position="235"/>
    </location>
</feature>
<keyword evidence="2" id="KW-0472">Membrane</keyword>
<evidence type="ECO:0000256" key="1">
    <source>
        <dbReference type="SAM" id="Coils"/>
    </source>
</evidence>
<dbReference type="GO" id="GO:0005886">
    <property type="term" value="C:plasma membrane"/>
    <property type="evidence" value="ECO:0007669"/>
    <property type="project" value="TreeGrafter"/>
</dbReference>
<evidence type="ECO:0000256" key="2">
    <source>
        <dbReference type="SAM" id="Phobius"/>
    </source>
</evidence>
<feature type="coiled-coil region" evidence="1">
    <location>
        <begin position="288"/>
        <end position="315"/>
    </location>
</feature>
<dbReference type="InterPro" id="IPR014345">
    <property type="entry name" value="XrtA_polysacc_chain"/>
</dbReference>
<dbReference type="PANTHER" id="PTHR32309:SF13">
    <property type="entry name" value="FERRIC ENTEROBACTIN TRANSPORT PROTEIN FEPE"/>
    <property type="match status" value="1"/>
</dbReference>
<dbReference type="Pfam" id="PF13807">
    <property type="entry name" value="GNVR"/>
    <property type="match status" value="1"/>
</dbReference>
<reference evidence="4" key="1">
    <citation type="submission" date="2018-06" db="EMBL/GenBank/DDBJ databases">
        <authorList>
            <person name="Zhirakovskaya E."/>
        </authorList>
    </citation>
    <scope>NUCLEOTIDE SEQUENCE</scope>
</reference>
<keyword evidence="2" id="KW-0812">Transmembrane</keyword>
<keyword evidence="2" id="KW-1133">Transmembrane helix</keyword>
<protein>
    <submittedName>
        <fullName evidence="4">Lipopolysaccharide biosynthesis chain length determinant protein</fullName>
    </submittedName>
</protein>